<feature type="transmembrane region" description="Helical" evidence="1">
    <location>
        <begin position="142"/>
        <end position="164"/>
    </location>
</feature>
<dbReference type="PANTHER" id="PTHR18640">
    <property type="entry name" value="SOLUTE CARRIER FAMILY 10 MEMBER 7"/>
    <property type="match status" value="1"/>
</dbReference>
<dbReference type="InterPro" id="IPR016833">
    <property type="entry name" value="Put_Na-Bile_cotransptr"/>
</dbReference>
<dbReference type="Gene3D" id="1.20.1530.20">
    <property type="match status" value="1"/>
</dbReference>
<keyword evidence="1" id="KW-0472">Membrane</keyword>
<accession>A0A1D3JZT2</accession>
<feature type="transmembrane region" description="Helical" evidence="1">
    <location>
        <begin position="240"/>
        <end position="264"/>
    </location>
</feature>
<dbReference type="Proteomes" id="UP000245431">
    <property type="component" value="Chromosome PVE_r1"/>
</dbReference>
<evidence type="ECO:0000256" key="1">
    <source>
        <dbReference type="SAM" id="Phobius"/>
    </source>
</evidence>
<organism evidence="2 3">
    <name type="scientific">Pseudomonas veronii 1YdBTEX2</name>
    <dbReference type="NCBI Taxonomy" id="1295141"/>
    <lineage>
        <taxon>Bacteria</taxon>
        <taxon>Pseudomonadati</taxon>
        <taxon>Pseudomonadota</taxon>
        <taxon>Gammaproteobacteria</taxon>
        <taxon>Pseudomonadales</taxon>
        <taxon>Pseudomonadaceae</taxon>
        <taxon>Pseudomonas</taxon>
    </lineage>
</organism>
<keyword evidence="1" id="KW-0812">Transmembrane</keyword>
<dbReference type="PIRSF" id="PIRSF026166">
    <property type="entry name" value="UCP026166"/>
    <property type="match status" value="1"/>
</dbReference>
<evidence type="ECO:0000313" key="3">
    <source>
        <dbReference type="Proteomes" id="UP000245431"/>
    </source>
</evidence>
<reference evidence="3" key="1">
    <citation type="submission" date="2016-07" db="EMBL/GenBank/DDBJ databases">
        <authorList>
            <person name="Florea S."/>
            <person name="Webb J.S."/>
            <person name="Jaromczyk J."/>
            <person name="Schardl C.L."/>
        </authorList>
    </citation>
    <scope>NUCLEOTIDE SEQUENCE [LARGE SCALE GENOMIC DNA]</scope>
    <source>
        <strain evidence="3">1YdBTEX2</strain>
    </source>
</reference>
<proteinExistence type="predicted"/>
<dbReference type="PANTHER" id="PTHR18640:SF5">
    <property type="entry name" value="SODIUM_BILE ACID COTRANSPORTER 7"/>
    <property type="match status" value="1"/>
</dbReference>
<feature type="transmembrane region" description="Helical" evidence="1">
    <location>
        <begin position="45"/>
        <end position="65"/>
    </location>
</feature>
<sequence length="343" mass="36879">MTFLATPEDPLMTRPRFLPDNFTLTLIATVLLASLLPASGQTAVAFGWVTNLAIALLFFLHGAKLSRQAIVAGAGHWRLHLLVFSLTFVLFPLLGLALKPLLSPLIGKDLYMGMLYLCALPATVQSAIAFTSLARGNIPAAICSAAASSLFGIFLTPLLVTLLLNVHGESGSTVDAILKISVQLLLPFIAGQIARRWIGEWVGRNKAWLKFVDQGSILLVVYGAFSEAVIQGIWQQIPLWELGGLVVACCVLLALVLLASTLLGKAFGFNQEDRITILFCGSKKSLATGVPMAQVLFAGATMGVLILPLMLFHQIQLMVCAALAQRYAQRQESIPELMGQVDP</sequence>
<keyword evidence="1" id="KW-1133">Transmembrane helix</keyword>
<feature type="transmembrane region" description="Helical" evidence="1">
    <location>
        <begin position="77"/>
        <end position="98"/>
    </location>
</feature>
<feature type="transmembrane region" description="Helical" evidence="1">
    <location>
        <begin position="285"/>
        <end position="311"/>
    </location>
</feature>
<dbReference type="AlphaFoldDB" id="A0A1D3JZT2"/>
<evidence type="ECO:0000313" key="2">
    <source>
        <dbReference type="EMBL" id="SBW81567.1"/>
    </source>
</evidence>
<dbReference type="InterPro" id="IPR038770">
    <property type="entry name" value="Na+/solute_symporter_sf"/>
</dbReference>
<feature type="transmembrane region" description="Helical" evidence="1">
    <location>
        <begin position="110"/>
        <end position="130"/>
    </location>
</feature>
<name>A0A1D3JZT2_PSEVE</name>
<dbReference type="Pfam" id="PF13593">
    <property type="entry name" value="SBF_like"/>
    <property type="match status" value="1"/>
</dbReference>
<feature type="transmembrane region" description="Helical" evidence="1">
    <location>
        <begin position="215"/>
        <end position="234"/>
    </location>
</feature>
<dbReference type="GO" id="GO:0005886">
    <property type="term" value="C:plasma membrane"/>
    <property type="evidence" value="ECO:0007669"/>
    <property type="project" value="TreeGrafter"/>
</dbReference>
<feature type="transmembrane region" description="Helical" evidence="1">
    <location>
        <begin position="21"/>
        <end position="39"/>
    </location>
</feature>
<dbReference type="EMBL" id="LT599583">
    <property type="protein sequence ID" value="SBW81567.1"/>
    <property type="molecule type" value="Genomic_DNA"/>
</dbReference>
<feature type="transmembrane region" description="Helical" evidence="1">
    <location>
        <begin position="176"/>
        <end position="194"/>
    </location>
</feature>
<gene>
    <name evidence="2" type="ORF">PVE_R1G3685</name>
</gene>
<protein>
    <submittedName>
        <fullName evidence="2">Uncharacterized protein PA2026</fullName>
    </submittedName>
</protein>